<feature type="non-terminal residue" evidence="2">
    <location>
        <position position="1"/>
    </location>
</feature>
<dbReference type="EMBL" id="SGJD01000627">
    <property type="protein sequence ID" value="KAB0404298.1"/>
    <property type="molecule type" value="Genomic_DNA"/>
</dbReference>
<sequence length="242" mass="24876">GRGEASTESRPLETSGAPSGAPPAAPGRIPRTVLRASGARDGQTQCIGGPQGPGEGGKEDGDPTGMAKGTLPPSRHPTPCLAHCVPAPLSVIRTVPCEARILPAPHTRVACWEGVLPKHACSPGQPVVAAIGHQCLPACLSPGRSSPLQPPPPPFLPNVPHQEGLPASSWVTLPRPAQRPAPPPTVLASPCGGCSLFGSRMARLLVGAAEQTQCQSPAPMGARNQQLWDPNTRARSGCGIRW</sequence>
<dbReference type="Proteomes" id="UP000437017">
    <property type="component" value="Unassembled WGS sequence"/>
</dbReference>
<dbReference type="OrthoDB" id="10664452at2759"/>
<keyword evidence="3" id="KW-1185">Reference proteome</keyword>
<evidence type="ECO:0000313" key="3">
    <source>
        <dbReference type="Proteomes" id="UP000437017"/>
    </source>
</evidence>
<name>A0A6A1Q891_BALPH</name>
<proteinExistence type="predicted"/>
<feature type="region of interest" description="Disordered" evidence="1">
    <location>
        <begin position="1"/>
        <end position="74"/>
    </location>
</feature>
<protein>
    <submittedName>
        <fullName evidence="2">Uncharacterized protein</fullName>
    </submittedName>
</protein>
<evidence type="ECO:0000313" key="2">
    <source>
        <dbReference type="EMBL" id="KAB0404298.1"/>
    </source>
</evidence>
<comment type="caution">
    <text evidence="2">The sequence shown here is derived from an EMBL/GenBank/DDBJ whole genome shotgun (WGS) entry which is preliminary data.</text>
</comment>
<feature type="compositionally biased region" description="Basic and acidic residues" evidence="1">
    <location>
        <begin position="1"/>
        <end position="11"/>
    </location>
</feature>
<accession>A0A6A1Q891</accession>
<organism evidence="2 3">
    <name type="scientific">Balaenoptera physalus</name>
    <name type="common">Fin whale</name>
    <name type="synonym">Balaena physalus</name>
    <dbReference type="NCBI Taxonomy" id="9770"/>
    <lineage>
        <taxon>Eukaryota</taxon>
        <taxon>Metazoa</taxon>
        <taxon>Chordata</taxon>
        <taxon>Craniata</taxon>
        <taxon>Vertebrata</taxon>
        <taxon>Euteleostomi</taxon>
        <taxon>Mammalia</taxon>
        <taxon>Eutheria</taxon>
        <taxon>Laurasiatheria</taxon>
        <taxon>Artiodactyla</taxon>
        <taxon>Whippomorpha</taxon>
        <taxon>Cetacea</taxon>
        <taxon>Mysticeti</taxon>
        <taxon>Balaenopteridae</taxon>
        <taxon>Balaenoptera</taxon>
    </lineage>
</organism>
<evidence type="ECO:0000256" key="1">
    <source>
        <dbReference type="SAM" id="MobiDB-lite"/>
    </source>
</evidence>
<feature type="non-terminal residue" evidence="2">
    <location>
        <position position="242"/>
    </location>
</feature>
<gene>
    <name evidence="2" type="ORF">E2I00_008585</name>
</gene>
<reference evidence="2 3" key="1">
    <citation type="journal article" date="2019" name="PLoS ONE">
        <title>Genomic analyses reveal an absence of contemporary introgressive admixture between fin whales and blue whales, despite known hybrids.</title>
        <authorList>
            <person name="Westbury M.V."/>
            <person name="Petersen B."/>
            <person name="Lorenzen E.D."/>
        </authorList>
    </citation>
    <scope>NUCLEOTIDE SEQUENCE [LARGE SCALE GENOMIC DNA]</scope>
    <source>
        <strain evidence="2">FinWhale-01</strain>
    </source>
</reference>
<dbReference type="AlphaFoldDB" id="A0A6A1Q891"/>